<feature type="domain" description="GST C-terminal" evidence="1">
    <location>
        <begin position="229"/>
        <end position="372"/>
    </location>
</feature>
<evidence type="ECO:0000259" key="1">
    <source>
        <dbReference type="PROSITE" id="PS50405"/>
    </source>
</evidence>
<gene>
    <name evidence="2" type="ORF">MVEN_02424000</name>
</gene>
<reference evidence="2" key="1">
    <citation type="submission" date="2020-05" db="EMBL/GenBank/DDBJ databases">
        <title>Mycena genomes resolve the evolution of fungal bioluminescence.</title>
        <authorList>
            <person name="Tsai I.J."/>
        </authorList>
    </citation>
    <scope>NUCLEOTIDE SEQUENCE</scope>
    <source>
        <strain evidence="2">CCC161011</strain>
    </source>
</reference>
<dbReference type="SUPFAM" id="SSF47616">
    <property type="entry name" value="GST C-terminal domain-like"/>
    <property type="match status" value="1"/>
</dbReference>
<evidence type="ECO:0000313" key="2">
    <source>
        <dbReference type="EMBL" id="KAF7330846.1"/>
    </source>
</evidence>
<dbReference type="Pfam" id="PF13410">
    <property type="entry name" value="GST_C_2"/>
    <property type="match status" value="1"/>
</dbReference>
<dbReference type="Proteomes" id="UP000620124">
    <property type="component" value="Unassembled WGS sequence"/>
</dbReference>
<dbReference type="Gene3D" id="3.40.30.10">
    <property type="entry name" value="Glutaredoxin"/>
    <property type="match status" value="1"/>
</dbReference>
<dbReference type="Gene3D" id="1.20.1050.10">
    <property type="match status" value="1"/>
</dbReference>
<dbReference type="AlphaFoldDB" id="A0A8H6WY80"/>
<dbReference type="OrthoDB" id="2309723at2759"/>
<dbReference type="SUPFAM" id="SSF52833">
    <property type="entry name" value="Thioredoxin-like"/>
    <property type="match status" value="1"/>
</dbReference>
<proteinExistence type="predicted"/>
<dbReference type="InterPro" id="IPR010987">
    <property type="entry name" value="Glutathione-S-Trfase_C-like"/>
</dbReference>
<dbReference type="GO" id="GO:0004364">
    <property type="term" value="F:glutathione transferase activity"/>
    <property type="evidence" value="ECO:0007669"/>
    <property type="project" value="InterPro"/>
</dbReference>
<protein>
    <submittedName>
        <fullName evidence="2">Glutathione S-transferase</fullName>
    </submittedName>
</protein>
<dbReference type="InterPro" id="IPR047047">
    <property type="entry name" value="GST_Omega-like_C"/>
</dbReference>
<dbReference type="InterPro" id="IPR036249">
    <property type="entry name" value="Thioredoxin-like_sf"/>
</dbReference>
<sequence length="396" mass="45068">MSLVRLSDAIVSVSRPRAGSLFNPGKVRNRKPPLRSFYSSSRALASSPLRAFSSNSFRSIMAARDTSHLSDISKMKSESDGSFHRLPSLFRDFIEPGGKFAPEKGRYHLYVSYACPWATRALIVRKLKGLEDIIPVTIVSPKMGNNGWPFASVDAFPGAEVDPLFNAEHVRDLYLRANPDYERRFTVPFIWDKTHNTIVNNESSEIIRMFNTAFNDIIPADKAALDLYPAENRAEIDAVNDWVYSEINNGVYRAGFATQQEAYESAVKIVFAGLDKVEKILKGKDYLIGGRLTEADVRLWVTIVRLPILVFMLLTFVTMQLRFDPVYVGHFKCNFNTIRSGYPEINRWMKALYWKNPAFKDSTNFDHIKTHYYWSHPQINATRIVPAGPMPLIEPL</sequence>
<keyword evidence="3" id="KW-1185">Reference proteome</keyword>
<accession>A0A8H6WY80</accession>
<dbReference type="PROSITE" id="PS50405">
    <property type="entry name" value="GST_CTER"/>
    <property type="match status" value="1"/>
</dbReference>
<dbReference type="CDD" id="cd03190">
    <property type="entry name" value="GST_C_Omega_like"/>
    <property type="match status" value="1"/>
</dbReference>
<dbReference type="InterPro" id="IPR004045">
    <property type="entry name" value="Glutathione_S-Trfase_N"/>
</dbReference>
<name>A0A8H6WY80_9AGAR</name>
<evidence type="ECO:0000313" key="3">
    <source>
        <dbReference type="Proteomes" id="UP000620124"/>
    </source>
</evidence>
<dbReference type="InterPro" id="IPR016639">
    <property type="entry name" value="GST_Omega/GSH"/>
</dbReference>
<keyword evidence="2" id="KW-0808">Transferase</keyword>
<dbReference type="Pfam" id="PF13409">
    <property type="entry name" value="GST_N_2"/>
    <property type="match status" value="1"/>
</dbReference>
<organism evidence="2 3">
    <name type="scientific">Mycena venus</name>
    <dbReference type="NCBI Taxonomy" id="2733690"/>
    <lineage>
        <taxon>Eukaryota</taxon>
        <taxon>Fungi</taxon>
        <taxon>Dikarya</taxon>
        <taxon>Basidiomycota</taxon>
        <taxon>Agaricomycotina</taxon>
        <taxon>Agaricomycetes</taxon>
        <taxon>Agaricomycetidae</taxon>
        <taxon>Agaricales</taxon>
        <taxon>Marasmiineae</taxon>
        <taxon>Mycenaceae</taxon>
        <taxon>Mycena</taxon>
    </lineage>
</organism>
<dbReference type="PANTHER" id="PTHR32419">
    <property type="entry name" value="GLUTATHIONYL-HYDROQUINONE REDUCTASE"/>
    <property type="match status" value="1"/>
</dbReference>
<comment type="caution">
    <text evidence="2">The sequence shown here is derived from an EMBL/GenBank/DDBJ whole genome shotgun (WGS) entry which is preliminary data.</text>
</comment>
<dbReference type="EMBL" id="JACAZI010000032">
    <property type="protein sequence ID" value="KAF7330846.1"/>
    <property type="molecule type" value="Genomic_DNA"/>
</dbReference>
<dbReference type="PANTHER" id="PTHR32419:SF6">
    <property type="entry name" value="GLUTATHIONE S-TRANSFERASE OMEGA-LIKE 1-RELATED"/>
    <property type="match status" value="1"/>
</dbReference>
<dbReference type="InterPro" id="IPR036282">
    <property type="entry name" value="Glutathione-S-Trfase_C_sf"/>
</dbReference>
<dbReference type="GO" id="GO:0005737">
    <property type="term" value="C:cytoplasm"/>
    <property type="evidence" value="ECO:0007669"/>
    <property type="project" value="TreeGrafter"/>
</dbReference>